<dbReference type="EC" id="5.3.3.2" evidence="3"/>
<dbReference type="PANTHER" id="PTHR10885">
    <property type="entry name" value="ISOPENTENYL-DIPHOSPHATE DELTA-ISOMERASE"/>
    <property type="match status" value="1"/>
</dbReference>
<evidence type="ECO:0000256" key="3">
    <source>
        <dbReference type="ARBA" id="ARBA00012057"/>
    </source>
</evidence>
<dbReference type="InterPro" id="IPR015797">
    <property type="entry name" value="NUDIX_hydrolase-like_dom_sf"/>
</dbReference>
<dbReference type="Proteomes" id="UP001530315">
    <property type="component" value="Unassembled WGS sequence"/>
</dbReference>
<dbReference type="Pfam" id="PF00293">
    <property type="entry name" value="NUDIX"/>
    <property type="match status" value="1"/>
</dbReference>
<dbReference type="CDD" id="cd02885">
    <property type="entry name" value="NUDIX_IPP_Isomerase"/>
    <property type="match status" value="1"/>
</dbReference>
<comment type="similarity">
    <text evidence="2">Belongs to the IPP isomerase type 1 family.</text>
</comment>
<comment type="pathway">
    <text evidence="1">Isoprenoid biosynthesis; dimethylallyl diphosphate biosynthesis; dimethylallyl diphosphate from isopentenyl diphosphate: step 1/1.</text>
</comment>
<feature type="domain" description="Nudix hydrolase" evidence="7">
    <location>
        <begin position="46"/>
        <end position="228"/>
    </location>
</feature>
<dbReference type="NCBIfam" id="TIGR02150">
    <property type="entry name" value="IPP_isom_1"/>
    <property type="match status" value="1"/>
</dbReference>
<dbReference type="PIRSF" id="PIRSF018427">
    <property type="entry name" value="Isopntndiph_ism"/>
    <property type="match status" value="1"/>
</dbReference>
<dbReference type="PANTHER" id="PTHR10885:SF0">
    <property type="entry name" value="ISOPENTENYL-DIPHOSPHATE DELTA-ISOMERASE"/>
    <property type="match status" value="1"/>
</dbReference>
<evidence type="ECO:0000256" key="6">
    <source>
        <dbReference type="SAM" id="MobiDB-lite"/>
    </source>
</evidence>
<evidence type="ECO:0000313" key="8">
    <source>
        <dbReference type="EMBL" id="KAL3776382.1"/>
    </source>
</evidence>
<dbReference type="PROSITE" id="PS51462">
    <property type="entry name" value="NUDIX"/>
    <property type="match status" value="1"/>
</dbReference>
<dbReference type="InterPro" id="IPR011876">
    <property type="entry name" value="IsopentenylPP_isomerase_typ1"/>
</dbReference>
<evidence type="ECO:0000256" key="2">
    <source>
        <dbReference type="ARBA" id="ARBA00007579"/>
    </source>
</evidence>
<dbReference type="Gene3D" id="3.90.79.10">
    <property type="entry name" value="Nucleoside Triphosphate Pyrophosphohydrolase"/>
    <property type="match status" value="1"/>
</dbReference>
<dbReference type="EMBL" id="JALLAZ020001356">
    <property type="protein sequence ID" value="KAL3776382.1"/>
    <property type="molecule type" value="Genomic_DNA"/>
</dbReference>
<accession>A0ABD3NKR6</accession>
<dbReference type="AlphaFoldDB" id="A0ABD3NKR6"/>
<evidence type="ECO:0000256" key="4">
    <source>
        <dbReference type="ARBA" id="ARBA00023229"/>
    </source>
</evidence>
<evidence type="ECO:0000313" key="9">
    <source>
        <dbReference type="Proteomes" id="UP001530315"/>
    </source>
</evidence>
<evidence type="ECO:0000256" key="5">
    <source>
        <dbReference type="ARBA" id="ARBA00023235"/>
    </source>
</evidence>
<keyword evidence="5" id="KW-0413">Isomerase</keyword>
<reference evidence="8 9" key="1">
    <citation type="submission" date="2024-10" db="EMBL/GenBank/DDBJ databases">
        <title>Updated reference genomes for cyclostephanoid diatoms.</title>
        <authorList>
            <person name="Roberts W.R."/>
            <person name="Alverson A.J."/>
        </authorList>
    </citation>
    <scope>NUCLEOTIDE SEQUENCE [LARGE SCALE GENOMIC DNA]</scope>
    <source>
        <strain evidence="8 9">AJA276-08</strain>
    </source>
</reference>
<dbReference type="GO" id="GO:0008299">
    <property type="term" value="P:isoprenoid biosynthetic process"/>
    <property type="evidence" value="ECO:0007669"/>
    <property type="project" value="UniProtKB-KW"/>
</dbReference>
<keyword evidence="4" id="KW-0414">Isoprene biosynthesis</keyword>
<evidence type="ECO:0000256" key="1">
    <source>
        <dbReference type="ARBA" id="ARBA00004826"/>
    </source>
</evidence>
<feature type="region of interest" description="Disordered" evidence="6">
    <location>
        <begin position="97"/>
        <end position="119"/>
    </location>
</feature>
<dbReference type="GO" id="GO:0004452">
    <property type="term" value="F:isopentenyl-diphosphate delta-isomerase activity"/>
    <property type="evidence" value="ECO:0007669"/>
    <property type="project" value="UniProtKB-EC"/>
</dbReference>
<gene>
    <name evidence="8" type="ORF">ACHAW5_011048</name>
</gene>
<dbReference type="InterPro" id="IPR000086">
    <property type="entry name" value="NUDIX_hydrolase_dom"/>
</dbReference>
<evidence type="ECO:0000259" key="7">
    <source>
        <dbReference type="PROSITE" id="PS51462"/>
    </source>
</evidence>
<organism evidence="8 9">
    <name type="scientific">Stephanodiscus triporus</name>
    <dbReference type="NCBI Taxonomy" id="2934178"/>
    <lineage>
        <taxon>Eukaryota</taxon>
        <taxon>Sar</taxon>
        <taxon>Stramenopiles</taxon>
        <taxon>Ochrophyta</taxon>
        <taxon>Bacillariophyta</taxon>
        <taxon>Coscinodiscophyceae</taxon>
        <taxon>Thalassiosirophycidae</taxon>
        <taxon>Stephanodiscales</taxon>
        <taxon>Stephanodiscaceae</taxon>
        <taxon>Stephanodiscus</taxon>
    </lineage>
</organism>
<sequence length="281" mass="31738">MSGQQLRFMESDAVLVVDFDDVVLADAPSTSKRESHVFSPDAPRGILHRAFSVFLFDMSTSELLLQKRASTKITFPNVWTNTCCSHPLLGMDPPESELEMDVSSSSTTTTTTGGEGNNVRGVRNAAVRKLRHELGIHPSELSRECGARFKYLTRVHYWAADTVTHGTDSPWGEHEIDYILFVGVPDKGRVTLDDVNDDEVDEVRWVDRHRMREMFDDDGLLFSPWFRIIADRWLMGGGGWWDDLDRTMNTNDRCDHDTIHRFDPPPEHMGGAGDAGPLFLN</sequence>
<comment type="caution">
    <text evidence="8">The sequence shown here is derived from an EMBL/GenBank/DDBJ whole genome shotgun (WGS) entry which is preliminary data.</text>
</comment>
<feature type="region of interest" description="Disordered" evidence="6">
    <location>
        <begin position="261"/>
        <end position="281"/>
    </location>
</feature>
<protein>
    <recommendedName>
        <fullName evidence="3">isopentenyl-diphosphate Delta-isomerase</fullName>
        <ecNumber evidence="3">5.3.3.2</ecNumber>
    </recommendedName>
</protein>
<keyword evidence="9" id="KW-1185">Reference proteome</keyword>
<feature type="compositionally biased region" description="Low complexity" evidence="6">
    <location>
        <begin position="103"/>
        <end position="119"/>
    </location>
</feature>
<proteinExistence type="inferred from homology"/>
<dbReference type="SUPFAM" id="SSF55811">
    <property type="entry name" value="Nudix"/>
    <property type="match status" value="1"/>
</dbReference>
<name>A0ABD3NKR6_9STRA</name>